<dbReference type="GO" id="GO:0005829">
    <property type="term" value="C:cytosol"/>
    <property type="evidence" value="ECO:0007669"/>
    <property type="project" value="TreeGrafter"/>
</dbReference>
<keyword evidence="1" id="KW-0489">Methyltransferase</keyword>
<dbReference type="Gene3D" id="3.40.50.150">
    <property type="entry name" value="Vaccinia Virus protein VP39"/>
    <property type="match status" value="1"/>
</dbReference>
<name>A0A8I2YN35_9AGAM</name>
<comment type="caution">
    <text evidence="1">The sequence shown here is derived from an EMBL/GenBank/DDBJ whole genome shotgun (WGS) entry which is preliminary data.</text>
</comment>
<protein>
    <submittedName>
        <fullName evidence="1">Putative methyltransferase-domain-containing protein</fullName>
    </submittedName>
</protein>
<dbReference type="OrthoDB" id="413520at2759"/>
<dbReference type="GO" id="GO:0008757">
    <property type="term" value="F:S-adenosylmethionine-dependent methyltransferase activity"/>
    <property type="evidence" value="ECO:0007669"/>
    <property type="project" value="UniProtKB-ARBA"/>
</dbReference>
<dbReference type="Pfam" id="PF10294">
    <property type="entry name" value="Methyltransf_16"/>
    <property type="match status" value="1"/>
</dbReference>
<dbReference type="GO" id="GO:0032259">
    <property type="term" value="P:methylation"/>
    <property type="evidence" value="ECO:0007669"/>
    <property type="project" value="UniProtKB-KW"/>
</dbReference>
<evidence type="ECO:0000313" key="1">
    <source>
        <dbReference type="EMBL" id="KAG6374642.1"/>
    </source>
</evidence>
<dbReference type="InterPro" id="IPR019410">
    <property type="entry name" value="Methyltransf_16"/>
</dbReference>
<accession>A0A8I2YN35</accession>
<reference evidence="1" key="1">
    <citation type="submission" date="2021-03" db="EMBL/GenBank/DDBJ databases">
        <title>Evolutionary innovations through gain and loss of genes in the ectomycorrhizal Boletales.</title>
        <authorList>
            <person name="Wu G."/>
            <person name="Miyauchi S."/>
            <person name="Morin E."/>
            <person name="Yang Z.-L."/>
            <person name="Xu J."/>
            <person name="Martin F.M."/>
        </authorList>
    </citation>
    <scope>NUCLEOTIDE SEQUENCE</scope>
    <source>
        <strain evidence="1">BR01</strain>
    </source>
</reference>
<dbReference type="SUPFAM" id="SSF53335">
    <property type="entry name" value="S-adenosyl-L-methionine-dependent methyltransferases"/>
    <property type="match status" value="1"/>
</dbReference>
<keyword evidence="2" id="KW-1185">Reference proteome</keyword>
<keyword evidence="1" id="KW-0808">Transferase</keyword>
<dbReference type="Proteomes" id="UP000683000">
    <property type="component" value="Unassembled WGS sequence"/>
</dbReference>
<gene>
    <name evidence="1" type="ORF">JVT61DRAFT_4007</name>
</gene>
<dbReference type="EMBL" id="JAGFBS010000017">
    <property type="protein sequence ID" value="KAG6374642.1"/>
    <property type="molecule type" value="Genomic_DNA"/>
</dbReference>
<sequence>MFYYISFLRPPPLQASTTSSEPIRITPQICNDLRTEYLDDSIDIYYSWSLHTPHPATPVITKPTKLTSWRTSTAYKEIPVPRPPHYNKTCKDAESDALSWRLILTCGTTPNDQLVMLGETEATGNTPLAVMSMPVRFQSGRLGHGSGNKRAAIQNGTKQERIARSYALRAPIQDRSIVFDITEQTSFDLDKKIWDSGIGLSSWLVQLFSEKGTETDGALTHLRELLFGTNARHVLELGAGTGIVAITLAILRSTLVLLDQPGSIVTTDLPSAIPVLQDNITANRLLTHQCTPQAAVLDWECEELAPPVQAQLEAGLDVIIMADVTYNTASFTALTGTLSRLVQICKQRREGRPPRVLMGYKERHPDERSLWDMAKDIGLHFQQVALVNGAGGHPVEIWLG</sequence>
<dbReference type="PANTHER" id="PTHR14614:SF132">
    <property type="entry name" value="PROTEIN-LYSINE METHYLTRANSFERASE C42C1.13"/>
    <property type="match status" value="1"/>
</dbReference>
<dbReference type="PANTHER" id="PTHR14614">
    <property type="entry name" value="HEPATOCELLULAR CARCINOMA-ASSOCIATED ANTIGEN"/>
    <property type="match status" value="1"/>
</dbReference>
<evidence type="ECO:0000313" key="2">
    <source>
        <dbReference type="Proteomes" id="UP000683000"/>
    </source>
</evidence>
<dbReference type="AlphaFoldDB" id="A0A8I2YN35"/>
<organism evidence="1 2">
    <name type="scientific">Boletus reticuloceps</name>
    <dbReference type="NCBI Taxonomy" id="495285"/>
    <lineage>
        <taxon>Eukaryota</taxon>
        <taxon>Fungi</taxon>
        <taxon>Dikarya</taxon>
        <taxon>Basidiomycota</taxon>
        <taxon>Agaricomycotina</taxon>
        <taxon>Agaricomycetes</taxon>
        <taxon>Agaricomycetidae</taxon>
        <taxon>Boletales</taxon>
        <taxon>Boletineae</taxon>
        <taxon>Boletaceae</taxon>
        <taxon>Boletoideae</taxon>
        <taxon>Boletus</taxon>
    </lineage>
</organism>
<dbReference type="InterPro" id="IPR029063">
    <property type="entry name" value="SAM-dependent_MTases_sf"/>
</dbReference>
<proteinExistence type="predicted"/>